<gene>
    <name evidence="1" type="ORF">FCV91_07765</name>
</gene>
<sequence length="300" mass="35394">MEHYFFSAYPNQIKHKISEQEFLTYKQCVETLYKIYQFEELHDQVVQSYTDYKTHLYHACIQFSGMGIIPKQMGYEWRLKANRLLLTTLNLSKLYLDKCYQHKADTSFVGKLTGQDKNHEIFKIFRKKLFESNDGYAVGDELRNYVQHQAMLIDVFTYGFHQKTIILYSCVDQTKLLTFIKSRGPSKTKLERLQAVIEANCYKDKGLDLHRILDQFVTGVGELHRLNRSTYRDLVYESSNCLERNLLSQFPESQDKAIYEGNKRVLLNHKYLVEIIEYIMEKNSHTIDHSAFDASTYPPL</sequence>
<dbReference type="RefSeq" id="WP_099165845.1">
    <property type="nucleotide sequence ID" value="NZ_JAJGZO010000008.1"/>
</dbReference>
<dbReference type="Proteomes" id="UP000305840">
    <property type="component" value="Unassembled WGS sequence"/>
</dbReference>
<accession>A0A4U2F6I3</accession>
<reference evidence="1 2" key="1">
    <citation type="submission" date="2019-04" db="EMBL/GenBank/DDBJ databases">
        <title>A reverse ecology approach based on a biological definition of microbial populations.</title>
        <authorList>
            <person name="Arevalo P."/>
            <person name="Vaninsberghe D."/>
            <person name="Elsherbini J."/>
            <person name="Gore J."/>
            <person name="Polz M."/>
        </authorList>
    </citation>
    <scope>NUCLEOTIDE SEQUENCE [LARGE SCALE GENOMIC DNA]</scope>
    <source>
        <strain evidence="1 2">10N.222.48.A1</strain>
    </source>
</reference>
<proteinExistence type="predicted"/>
<dbReference type="EMBL" id="SYVO01000019">
    <property type="protein sequence ID" value="TKG10819.1"/>
    <property type="molecule type" value="Genomic_DNA"/>
</dbReference>
<name>A0A4U2F6I3_9VIBR</name>
<protein>
    <submittedName>
        <fullName evidence="1">Uncharacterized protein</fullName>
    </submittedName>
</protein>
<comment type="caution">
    <text evidence="1">The sequence shown here is derived from an EMBL/GenBank/DDBJ whole genome shotgun (WGS) entry which is preliminary data.</text>
</comment>
<evidence type="ECO:0000313" key="2">
    <source>
        <dbReference type="Proteomes" id="UP000305840"/>
    </source>
</evidence>
<organism evidence="1 2">
    <name type="scientific">Vibrio lentus</name>
    <dbReference type="NCBI Taxonomy" id="136468"/>
    <lineage>
        <taxon>Bacteria</taxon>
        <taxon>Pseudomonadati</taxon>
        <taxon>Pseudomonadota</taxon>
        <taxon>Gammaproteobacteria</taxon>
        <taxon>Vibrionales</taxon>
        <taxon>Vibrionaceae</taxon>
        <taxon>Vibrio</taxon>
    </lineage>
</organism>
<evidence type="ECO:0000313" key="1">
    <source>
        <dbReference type="EMBL" id="TKG10819.1"/>
    </source>
</evidence>
<dbReference type="AlphaFoldDB" id="A0A4U2F6I3"/>